<dbReference type="EC" id="1.2.7.4" evidence="5"/>
<evidence type="ECO:0000256" key="3">
    <source>
        <dbReference type="ARBA" id="ARBA00023004"/>
    </source>
</evidence>
<organism evidence="5 6">
    <name type="scientific">Candidatus Desulfosporosinus infrequens</name>
    <dbReference type="NCBI Taxonomy" id="2043169"/>
    <lineage>
        <taxon>Bacteria</taxon>
        <taxon>Bacillati</taxon>
        <taxon>Bacillota</taxon>
        <taxon>Clostridia</taxon>
        <taxon>Eubacteriales</taxon>
        <taxon>Desulfitobacteriaceae</taxon>
        <taxon>Desulfosporosinus</taxon>
    </lineage>
</organism>
<dbReference type="PANTHER" id="PTHR30109:SF4">
    <property type="entry name" value="CARBON MONOXIDE DEHYDROGENASE"/>
    <property type="match status" value="1"/>
</dbReference>
<dbReference type="Gene3D" id="3.40.50.2030">
    <property type="match status" value="1"/>
</dbReference>
<dbReference type="GO" id="GO:0051539">
    <property type="term" value="F:4 iron, 4 sulfur cluster binding"/>
    <property type="evidence" value="ECO:0007669"/>
    <property type="project" value="UniProtKB-KW"/>
</dbReference>
<sequence length="218" mass="22438">MDPDQPLKPLIDNIVNGNILGVVATVGCNNAKVTQDLINVELVKELVKNNVLVVATGCSAHALAKAGLMNSEGTETYAGEGLKAVLTAVGMAAGLGAPLPPVLHMGSCVDNSRIGDLVTAIAAYLNVDSALLPVAASAPELQHEKALSIGTWAVTMGLTTHLGVVPPVLGSKTVTDLLTHGLSDVIGGKFYVETDPLKAAQGLLEDIRAKRKKLGLPI</sequence>
<dbReference type="SUPFAM" id="SSF56821">
    <property type="entry name" value="Prismane protein-like"/>
    <property type="match status" value="1"/>
</dbReference>
<dbReference type="InterPro" id="IPR011254">
    <property type="entry name" value="Prismane-like_sf"/>
</dbReference>
<keyword evidence="4" id="KW-0411">Iron-sulfur</keyword>
<evidence type="ECO:0000256" key="4">
    <source>
        <dbReference type="ARBA" id="ARBA00023014"/>
    </source>
</evidence>
<keyword evidence="1" id="KW-0004">4Fe-4S</keyword>
<dbReference type="InterPro" id="IPR004137">
    <property type="entry name" value="HCP/CODH"/>
</dbReference>
<dbReference type="GO" id="GO:0004601">
    <property type="term" value="F:peroxidase activity"/>
    <property type="evidence" value="ECO:0007669"/>
    <property type="project" value="TreeGrafter"/>
</dbReference>
<dbReference type="Proteomes" id="UP000238916">
    <property type="component" value="Unassembled WGS sequence"/>
</dbReference>
<dbReference type="InterPro" id="IPR016099">
    <property type="entry name" value="Prismane-like_a/b-sand"/>
</dbReference>
<proteinExistence type="predicted"/>
<dbReference type="GO" id="GO:0046872">
    <property type="term" value="F:metal ion binding"/>
    <property type="evidence" value="ECO:0007669"/>
    <property type="project" value="UniProtKB-KW"/>
</dbReference>
<gene>
    <name evidence="5" type="primary">cooS_3b</name>
    <name evidence="5" type="ORF">SBF1_6240004</name>
</gene>
<accession>A0A2U3LM52</accession>
<dbReference type="GO" id="GO:0043885">
    <property type="term" value="F:anaerobic carbon-monoxide dehydrogenase activity"/>
    <property type="evidence" value="ECO:0007669"/>
    <property type="project" value="UniProtKB-EC"/>
</dbReference>
<evidence type="ECO:0000256" key="2">
    <source>
        <dbReference type="ARBA" id="ARBA00022723"/>
    </source>
</evidence>
<keyword evidence="2" id="KW-0479">Metal-binding</keyword>
<dbReference type="PANTHER" id="PTHR30109">
    <property type="entry name" value="HYDROXYLAMINE REDUCTASE"/>
    <property type="match status" value="1"/>
</dbReference>
<keyword evidence="5" id="KW-0560">Oxidoreductase</keyword>
<dbReference type="EMBL" id="OMOF01000584">
    <property type="protein sequence ID" value="SPF52960.1"/>
    <property type="molecule type" value="Genomic_DNA"/>
</dbReference>
<keyword evidence="3" id="KW-0408">Iron</keyword>
<evidence type="ECO:0000313" key="5">
    <source>
        <dbReference type="EMBL" id="SPF52960.1"/>
    </source>
</evidence>
<dbReference type="AlphaFoldDB" id="A0A2U3LM52"/>
<reference evidence="6" key="1">
    <citation type="submission" date="2018-02" db="EMBL/GenBank/DDBJ databases">
        <authorList>
            <person name="Hausmann B."/>
        </authorList>
    </citation>
    <scope>NUCLEOTIDE SEQUENCE [LARGE SCALE GENOMIC DNA]</scope>
    <source>
        <strain evidence="6">Peat soil MAG SbF1</strain>
    </source>
</reference>
<evidence type="ECO:0000256" key="1">
    <source>
        <dbReference type="ARBA" id="ARBA00022485"/>
    </source>
</evidence>
<name>A0A2U3LM52_9FIRM</name>
<dbReference type="GO" id="GO:0050418">
    <property type="term" value="F:hydroxylamine reductase activity"/>
    <property type="evidence" value="ECO:0007669"/>
    <property type="project" value="TreeGrafter"/>
</dbReference>
<evidence type="ECO:0000313" key="6">
    <source>
        <dbReference type="Proteomes" id="UP000238916"/>
    </source>
</evidence>
<protein>
    <submittedName>
        <fullName evidence="5">Fragment of anaerobic carbon-monoxide dehydrogenase CooS (C-terminal part)</fullName>
        <ecNumber evidence="5">1.2.7.4</ecNumber>
    </submittedName>
</protein>
<dbReference type="GO" id="GO:0042542">
    <property type="term" value="P:response to hydrogen peroxide"/>
    <property type="evidence" value="ECO:0007669"/>
    <property type="project" value="TreeGrafter"/>
</dbReference>
<dbReference type="Pfam" id="PF03063">
    <property type="entry name" value="Prismane"/>
    <property type="match status" value="1"/>
</dbReference>